<keyword evidence="1 2" id="KW-0732">Signal</keyword>
<evidence type="ECO:0000313" key="5">
    <source>
        <dbReference type="Proteomes" id="UP000535020"/>
    </source>
</evidence>
<accession>A0A7Y8Y4G0</accession>
<feature type="signal peptide" evidence="2">
    <location>
        <begin position="1"/>
        <end position="18"/>
    </location>
</feature>
<dbReference type="RefSeq" id="WP_176007239.1">
    <property type="nucleotide sequence ID" value="NZ_JABWMI010000020.1"/>
</dbReference>
<proteinExistence type="predicted"/>
<comment type="caution">
    <text evidence="4">The sequence shown here is derived from an EMBL/GenBank/DDBJ whole genome shotgun (WGS) entry which is preliminary data.</text>
</comment>
<feature type="chain" id="PRO_5031534022" evidence="2">
    <location>
        <begin position="19"/>
        <end position="407"/>
    </location>
</feature>
<dbReference type="Pfam" id="PF18962">
    <property type="entry name" value="Por_Secre_tail"/>
    <property type="match status" value="1"/>
</dbReference>
<dbReference type="SUPFAM" id="SSF50952">
    <property type="entry name" value="Soluble quinoprotein glucose dehydrogenase"/>
    <property type="match status" value="1"/>
</dbReference>
<name>A0A7Y8Y4G0_9FLAO</name>
<organism evidence="4 5">
    <name type="scientific">Flavobacterium agri</name>
    <dbReference type="NCBI Taxonomy" id="2743471"/>
    <lineage>
        <taxon>Bacteria</taxon>
        <taxon>Pseudomonadati</taxon>
        <taxon>Bacteroidota</taxon>
        <taxon>Flavobacteriia</taxon>
        <taxon>Flavobacteriales</taxon>
        <taxon>Flavobacteriaceae</taxon>
        <taxon>Flavobacterium</taxon>
    </lineage>
</organism>
<dbReference type="InterPro" id="IPR026444">
    <property type="entry name" value="Secre_tail"/>
</dbReference>
<dbReference type="Proteomes" id="UP000535020">
    <property type="component" value="Unassembled WGS sequence"/>
</dbReference>
<dbReference type="InterPro" id="IPR015943">
    <property type="entry name" value="WD40/YVTN_repeat-like_dom_sf"/>
</dbReference>
<dbReference type="NCBIfam" id="TIGR04183">
    <property type="entry name" value="Por_Secre_tail"/>
    <property type="match status" value="1"/>
</dbReference>
<evidence type="ECO:0000256" key="2">
    <source>
        <dbReference type="SAM" id="SignalP"/>
    </source>
</evidence>
<evidence type="ECO:0000256" key="1">
    <source>
        <dbReference type="ARBA" id="ARBA00022729"/>
    </source>
</evidence>
<sequence length="407" mass="44855">MKRLLFLLYAMSGTVGFAQSDWPSENWATATNLTSVMSSSGIVELSGLHWNPDNKRLYAVQNDGRLRVLQYSESTSTFSQIANKTLDGGPEGITQVDFAANEFYTIDENAYEIRKYTYNTSFSTVTETRHWDLLVSPSPMDDTGNTGPEGIVFVPDSFLSQIGFTSPETGQAYVSAKGMGGLMFIAHQDGGYVWVFDLNPNVNNDFAYVGKFHTSRNESCDLAFDRSTGLLYILHNLDDNYLEVTDMTLAPASGAEPTFSVVSEYFIANPASSNVNIEGFALMPKCGNLTGSAFLCRDVSSGEASSIRQDVLRWFDPFTADGDDCQLGITDESKKSFAVFPNPVKDELHWILDSETAHVVIRDVSGKILVDDEIDTRGISVSNLDNGTYFIEIRNGNSVQVAKFVKQ</sequence>
<evidence type="ECO:0000313" key="4">
    <source>
        <dbReference type="EMBL" id="NYA72434.1"/>
    </source>
</evidence>
<dbReference type="InterPro" id="IPR011041">
    <property type="entry name" value="Quinoprot_gluc/sorb_DH_b-prop"/>
</dbReference>
<gene>
    <name evidence="4" type="ORF">HZF10_16000</name>
</gene>
<keyword evidence="5" id="KW-1185">Reference proteome</keyword>
<dbReference type="AlphaFoldDB" id="A0A7Y8Y4G0"/>
<feature type="domain" description="Secretion system C-terminal sorting" evidence="3">
    <location>
        <begin position="339"/>
        <end position="405"/>
    </location>
</feature>
<dbReference type="Gene3D" id="2.130.10.10">
    <property type="entry name" value="YVTN repeat-like/Quinoprotein amine dehydrogenase"/>
    <property type="match status" value="1"/>
</dbReference>
<evidence type="ECO:0000259" key="3">
    <source>
        <dbReference type="Pfam" id="PF18962"/>
    </source>
</evidence>
<protein>
    <submittedName>
        <fullName evidence="4">T9SS type A sorting domain-containing protein</fullName>
    </submittedName>
</protein>
<dbReference type="EMBL" id="JACBJI010000008">
    <property type="protein sequence ID" value="NYA72434.1"/>
    <property type="molecule type" value="Genomic_DNA"/>
</dbReference>
<reference evidence="4 5" key="1">
    <citation type="submission" date="2020-07" db="EMBL/GenBank/DDBJ databases">
        <authorList>
            <person name="Sun Q."/>
        </authorList>
    </citation>
    <scope>NUCLEOTIDE SEQUENCE [LARGE SCALE GENOMIC DNA]</scope>
    <source>
        <strain evidence="4 5">MAH-1</strain>
    </source>
</reference>